<name>A0A7M2TF19_STRCW</name>
<proteinExistence type="predicted"/>
<dbReference type="EMBL" id="CP063374">
    <property type="protein sequence ID" value="QOV47082.1"/>
    <property type="molecule type" value="Genomic_DNA"/>
</dbReference>
<organism evidence="1 2">
    <name type="scientific">Streptomyces chromofuscus</name>
    <dbReference type="NCBI Taxonomy" id="42881"/>
    <lineage>
        <taxon>Bacteria</taxon>
        <taxon>Bacillati</taxon>
        <taxon>Actinomycetota</taxon>
        <taxon>Actinomycetes</taxon>
        <taxon>Kitasatosporales</taxon>
        <taxon>Streptomycetaceae</taxon>
        <taxon>Streptomyces</taxon>
    </lineage>
</organism>
<dbReference type="Proteomes" id="UP000594008">
    <property type="component" value="Chromosome"/>
</dbReference>
<sequence>MEHHTDQLASAPWNLLGPEATARLAELLGDYWVTVIASGLLPSETTAGDRERLRKGLRTRTPAKASGRRPGVVVVTRVRVGRPDM</sequence>
<dbReference type="KEGG" id="schf:IPT68_15100"/>
<gene>
    <name evidence="1" type="ORF">IPT68_15100</name>
</gene>
<protein>
    <submittedName>
        <fullName evidence="1">Uncharacterized protein</fullName>
    </submittedName>
</protein>
<keyword evidence="2" id="KW-1185">Reference proteome</keyword>
<evidence type="ECO:0000313" key="2">
    <source>
        <dbReference type="Proteomes" id="UP000594008"/>
    </source>
</evidence>
<reference evidence="1 2" key="1">
    <citation type="submission" date="2020-10" db="EMBL/GenBank/DDBJ databases">
        <title>Streptomyces chromofuscus complate genome analysis.</title>
        <authorList>
            <person name="Anwar N."/>
        </authorList>
    </citation>
    <scope>NUCLEOTIDE SEQUENCE [LARGE SCALE GENOMIC DNA]</scope>
    <source>
        <strain evidence="1 2">DSM 40273</strain>
    </source>
</reference>
<dbReference type="RefSeq" id="WP_189700422.1">
    <property type="nucleotide sequence ID" value="NZ_CP063374.1"/>
</dbReference>
<accession>A0A7M2TF19</accession>
<dbReference type="AlphaFoldDB" id="A0A7M2TF19"/>
<evidence type="ECO:0000313" key="1">
    <source>
        <dbReference type="EMBL" id="QOV47082.1"/>
    </source>
</evidence>